<evidence type="ECO:0000313" key="3">
    <source>
        <dbReference type="Proteomes" id="UP000751190"/>
    </source>
</evidence>
<gene>
    <name evidence="2" type="ORF">KFE25_013890</name>
</gene>
<accession>A0A8J6C8F4</accession>
<evidence type="ECO:0000256" key="1">
    <source>
        <dbReference type="SAM" id="MobiDB-lite"/>
    </source>
</evidence>
<evidence type="ECO:0000313" key="2">
    <source>
        <dbReference type="EMBL" id="KAG8461871.1"/>
    </source>
</evidence>
<dbReference type="OrthoDB" id="10629448at2759"/>
<reference evidence="2" key="1">
    <citation type="submission" date="2021-05" db="EMBL/GenBank/DDBJ databases">
        <title>The genome of the haptophyte Pavlova lutheri (Diacronema luteri, Pavlovales) - a model for lipid biosynthesis in eukaryotic algae.</title>
        <authorList>
            <person name="Hulatt C.J."/>
            <person name="Posewitz M.C."/>
        </authorList>
    </citation>
    <scope>NUCLEOTIDE SEQUENCE</scope>
    <source>
        <strain evidence="2">NIVA-4/92</strain>
    </source>
</reference>
<organism evidence="2 3">
    <name type="scientific">Diacronema lutheri</name>
    <name type="common">Unicellular marine alga</name>
    <name type="synonym">Monochrysis lutheri</name>
    <dbReference type="NCBI Taxonomy" id="2081491"/>
    <lineage>
        <taxon>Eukaryota</taxon>
        <taxon>Haptista</taxon>
        <taxon>Haptophyta</taxon>
        <taxon>Pavlovophyceae</taxon>
        <taxon>Pavlovales</taxon>
        <taxon>Pavlovaceae</taxon>
        <taxon>Diacronema</taxon>
    </lineage>
</organism>
<dbReference type="Proteomes" id="UP000751190">
    <property type="component" value="Unassembled WGS sequence"/>
</dbReference>
<comment type="caution">
    <text evidence="2">The sequence shown here is derived from an EMBL/GenBank/DDBJ whole genome shotgun (WGS) entry which is preliminary data.</text>
</comment>
<dbReference type="AlphaFoldDB" id="A0A8J6C8F4"/>
<feature type="compositionally biased region" description="Low complexity" evidence="1">
    <location>
        <begin position="180"/>
        <end position="192"/>
    </location>
</feature>
<feature type="region of interest" description="Disordered" evidence="1">
    <location>
        <begin position="175"/>
        <end position="196"/>
    </location>
</feature>
<proteinExistence type="predicted"/>
<dbReference type="EMBL" id="JAGTXO010000023">
    <property type="protein sequence ID" value="KAG8461871.1"/>
    <property type="molecule type" value="Genomic_DNA"/>
</dbReference>
<sequence length="651" mass="69966">MQRIEATLLVQRWHRGLAVRKALRAKRDSSITSLAKSLSARIGGVIGGLIDNVLLAPVNMASETLINALLGNMLSIFVKGYSKSKPIPIKTSSAGIEIGGPEGLHLDDEALAVLMDGMSLCSNVFISSVRLRLPMLHNRLEVHLDEVRATITSMPRMLSAARKAELEKLINSMKPKDTAAKQAPSAAAATDDNATRDDDYGAINRATDGVYARIRSIELTVLQGAPDRAAFADKPTPSESAPLLGGDRTPAGSVATPRTTARQAFGRLRMARSFALPSPPPPLPTSSCTLGCVSCTVRWPRWLSARRAVSAVAAQARRLTARGGDGAAEQPVEVRHSVCTVIKLEDVELQNCKPDFSQSHRLVTQTVQRARDGGLFGGLFGVGKPPAHETADHGAQLHIFKRLIVRKVHVHAVTTTHGVRVPVVQPIELAILVHAARWKRTGKLLGVDVDCVLPDASLGWLIDSAAQLHGRMRMRTEPSPLDARARPHRSGALGVAARDGADGAPARDELVRWRAHVAALLVKGPSTLSPFDAHVRACLERYVSRRTLLIVAREHKAAARGARRGGVAAGARALDTQARAGALLWRSPERAAGKPMPINAFVALLHKYEIILAADALEYALAQQGARERALVDVGAFLERFSRAEDVGNFV</sequence>
<name>A0A8J6C8F4_DIALT</name>
<protein>
    <submittedName>
        <fullName evidence="2">Uncharacterized protein</fullName>
    </submittedName>
</protein>
<feature type="region of interest" description="Disordered" evidence="1">
    <location>
        <begin position="230"/>
        <end position="257"/>
    </location>
</feature>
<keyword evidence="3" id="KW-1185">Reference proteome</keyword>